<dbReference type="KEGG" id="pchm:VFPPC_16081"/>
<keyword evidence="3" id="KW-1185">Reference proteome</keyword>
<protein>
    <submittedName>
        <fullName evidence="2">Uncharacterized protein</fullName>
    </submittedName>
</protein>
<organism evidence="2 3">
    <name type="scientific">Pochonia chlamydosporia 170</name>
    <dbReference type="NCBI Taxonomy" id="1380566"/>
    <lineage>
        <taxon>Eukaryota</taxon>
        <taxon>Fungi</taxon>
        <taxon>Dikarya</taxon>
        <taxon>Ascomycota</taxon>
        <taxon>Pezizomycotina</taxon>
        <taxon>Sordariomycetes</taxon>
        <taxon>Hypocreomycetidae</taxon>
        <taxon>Hypocreales</taxon>
        <taxon>Clavicipitaceae</taxon>
        <taxon>Pochonia</taxon>
    </lineage>
</organism>
<reference evidence="2 3" key="1">
    <citation type="journal article" date="2016" name="PLoS Pathog.">
        <title>Biosynthesis of antibiotic leucinostatins in bio-control fungus Purpureocillium lilacinum and their inhibition on phytophthora revealed by genome mining.</title>
        <authorList>
            <person name="Wang G."/>
            <person name="Liu Z."/>
            <person name="Lin R."/>
            <person name="Li E."/>
            <person name="Mao Z."/>
            <person name="Ling J."/>
            <person name="Yang Y."/>
            <person name="Yin W.B."/>
            <person name="Xie B."/>
        </authorList>
    </citation>
    <scope>NUCLEOTIDE SEQUENCE [LARGE SCALE GENOMIC DNA]</scope>
    <source>
        <strain evidence="2">170</strain>
    </source>
</reference>
<gene>
    <name evidence="2" type="ORF">VFPPC_16081</name>
</gene>
<sequence>MSPIDHHTGDRIDWMDGLDGWTGLDWAALMNLLGPSCILIVPGRREYGVQKQKILFKGIERRDGTVCLDRCT</sequence>
<dbReference type="GeneID" id="28857828"/>
<proteinExistence type="predicted"/>
<keyword evidence="1" id="KW-0812">Transmembrane</keyword>
<dbReference type="RefSeq" id="XP_018144020.2">
    <property type="nucleotide sequence ID" value="XM_018293834.2"/>
</dbReference>
<dbReference type="EMBL" id="LSBJ02000004">
    <property type="protein sequence ID" value="OAQ66933.2"/>
    <property type="molecule type" value="Genomic_DNA"/>
</dbReference>
<dbReference type="Proteomes" id="UP000078397">
    <property type="component" value="Unassembled WGS sequence"/>
</dbReference>
<feature type="transmembrane region" description="Helical" evidence="1">
    <location>
        <begin position="20"/>
        <end position="41"/>
    </location>
</feature>
<evidence type="ECO:0000313" key="3">
    <source>
        <dbReference type="Proteomes" id="UP000078397"/>
    </source>
</evidence>
<accession>A0A179FPD4</accession>
<name>A0A179FPD4_METCM</name>
<comment type="caution">
    <text evidence="2">The sequence shown here is derived from an EMBL/GenBank/DDBJ whole genome shotgun (WGS) entry which is preliminary data.</text>
</comment>
<evidence type="ECO:0000256" key="1">
    <source>
        <dbReference type="SAM" id="Phobius"/>
    </source>
</evidence>
<dbReference type="AlphaFoldDB" id="A0A179FPD4"/>
<evidence type="ECO:0000313" key="2">
    <source>
        <dbReference type="EMBL" id="OAQ66933.2"/>
    </source>
</evidence>
<keyword evidence="1" id="KW-0472">Membrane</keyword>
<keyword evidence="1" id="KW-1133">Transmembrane helix</keyword>